<evidence type="ECO:0000313" key="3">
    <source>
        <dbReference type="Proteomes" id="UP000032946"/>
    </source>
</evidence>
<accession>A0A9P1KCA6</accession>
<proteinExistence type="predicted"/>
<reference evidence="2 3" key="1">
    <citation type="submission" date="2014-02" db="EMBL/GenBank/DDBJ databases">
        <authorList>
            <person name="Genoscope - CEA"/>
        </authorList>
    </citation>
    <scope>NUCLEOTIDE SEQUENCE [LARGE SCALE GENOMIC DNA]</scope>
    <source>
        <strain evidence="2 3">PCC 8005</strain>
    </source>
</reference>
<dbReference type="Proteomes" id="UP000032946">
    <property type="component" value="Chromosome"/>
</dbReference>
<dbReference type="EMBL" id="FO818640">
    <property type="protein sequence ID" value="CDM93460.1"/>
    <property type="molecule type" value="Genomic_DNA"/>
</dbReference>
<evidence type="ECO:0000256" key="1">
    <source>
        <dbReference type="SAM" id="MobiDB-lite"/>
    </source>
</evidence>
<feature type="region of interest" description="Disordered" evidence="1">
    <location>
        <begin position="1"/>
        <end position="21"/>
    </location>
</feature>
<keyword evidence="3" id="KW-1185">Reference proteome</keyword>
<sequence>MLPNSQPNKPAPQAGQGKKTAGVDGVIACETFRNEIGLQCLK</sequence>
<gene>
    <name evidence="2" type="ORF">ARTHRO_11133</name>
</gene>
<name>A0A9P1KCA6_9CYAN</name>
<organism evidence="2 3">
    <name type="scientific">Limnospira indica PCC 8005</name>
    <dbReference type="NCBI Taxonomy" id="376219"/>
    <lineage>
        <taxon>Bacteria</taxon>
        <taxon>Bacillati</taxon>
        <taxon>Cyanobacteriota</taxon>
        <taxon>Cyanophyceae</taxon>
        <taxon>Oscillatoriophycideae</taxon>
        <taxon>Oscillatoriales</taxon>
        <taxon>Sirenicapillariaceae</taxon>
        <taxon>Limnospira</taxon>
    </lineage>
</organism>
<protein>
    <submittedName>
        <fullName evidence="2">Uncharacterized protein</fullName>
    </submittedName>
</protein>
<dbReference type="AlphaFoldDB" id="A0A9P1KCA6"/>
<evidence type="ECO:0000313" key="2">
    <source>
        <dbReference type="EMBL" id="CDM93460.1"/>
    </source>
</evidence>